<dbReference type="OrthoDB" id="9760333at2"/>
<keyword evidence="6 11" id="KW-0798">TonB box</keyword>
<reference evidence="16" key="1">
    <citation type="submission" date="2005-10" db="EMBL/GenBank/DDBJ databases">
        <title>Complete sequence of Pelobacter carbinolicus DSM 2380.</title>
        <authorList>
            <person name="Copeland A."/>
            <person name="Lucas S."/>
            <person name="Lapidus A."/>
            <person name="Barry K."/>
            <person name="Detter J.C."/>
            <person name="Glavina T."/>
            <person name="Hammon N."/>
            <person name="Israni S."/>
            <person name="Pitluck S."/>
            <person name="Chertkov O."/>
            <person name="Schmutz J."/>
            <person name="Larimer F."/>
            <person name="Land M."/>
            <person name="Kyrpides N."/>
            <person name="Ivanova N."/>
            <person name="Richardson P."/>
        </authorList>
    </citation>
    <scope>NUCLEOTIDE SEQUENCE [LARGE SCALE GENOMIC DNA]</scope>
    <source>
        <strain evidence="16">DSM 2380 / NBRC 103641 / GraBd1</strain>
    </source>
</reference>
<evidence type="ECO:0000256" key="11">
    <source>
        <dbReference type="RuleBase" id="RU003357"/>
    </source>
</evidence>
<dbReference type="InterPro" id="IPR012910">
    <property type="entry name" value="Plug_dom"/>
</dbReference>
<evidence type="ECO:0000256" key="4">
    <source>
        <dbReference type="ARBA" id="ARBA00022692"/>
    </source>
</evidence>
<dbReference type="eggNOG" id="COG4771">
    <property type="taxonomic scope" value="Bacteria"/>
</dbReference>
<evidence type="ECO:0000259" key="14">
    <source>
        <dbReference type="Pfam" id="PF07715"/>
    </source>
</evidence>
<dbReference type="Gene3D" id="2.170.130.10">
    <property type="entry name" value="TonB-dependent receptor, plug domain"/>
    <property type="match status" value="1"/>
</dbReference>
<dbReference type="AlphaFoldDB" id="Q3A1X1"/>
<keyword evidence="3 10" id="KW-1134">Transmembrane beta strand</keyword>
<dbReference type="InterPro" id="IPR000531">
    <property type="entry name" value="Beta-barrel_TonB"/>
</dbReference>
<evidence type="ECO:0000256" key="7">
    <source>
        <dbReference type="ARBA" id="ARBA00023136"/>
    </source>
</evidence>
<dbReference type="EMBL" id="CP000142">
    <property type="protein sequence ID" value="ABA89636.1"/>
    <property type="molecule type" value="Genomic_DNA"/>
</dbReference>
<dbReference type="PROSITE" id="PS52016">
    <property type="entry name" value="TONB_DEPENDENT_REC_3"/>
    <property type="match status" value="1"/>
</dbReference>
<evidence type="ECO:0000313" key="16">
    <source>
        <dbReference type="Proteomes" id="UP000002534"/>
    </source>
</evidence>
<keyword evidence="7 10" id="KW-0472">Membrane</keyword>
<dbReference type="GO" id="GO:0015344">
    <property type="term" value="F:siderophore uptake transmembrane transporter activity"/>
    <property type="evidence" value="ECO:0007669"/>
    <property type="project" value="TreeGrafter"/>
</dbReference>
<dbReference type="SUPFAM" id="SSF56935">
    <property type="entry name" value="Porins"/>
    <property type="match status" value="1"/>
</dbReference>
<keyword evidence="8" id="KW-0675">Receptor</keyword>
<keyword evidence="16" id="KW-1185">Reference proteome</keyword>
<sequence>MKLMKAQLVTILIGAMMVGGAASSYAATTDDGVYRLGEVVVAGEESIVESVGTTHKVTAEEIEKRGVRSLDEAIDMLPGVHVRTAADGAPRIDIRGFRTRHVKLLLNGTPFNSTYDGQFDPALISVENIAEITVTTGGGSELYGSGGNAGVINIVTKKATKGVHGSVGAELAEVDATLLRATGAYGTDKYDLFISGSIYERDAYRLSNHYGEEKYEDGGDRENSDRERDNLFVNLGYQPTDATLLGLTFSYLNGKRGKPPIALEGDKKKSGYDPFAKKIKYERQEDEEFNVQLAASHDFAGPLSVKGWAYFNTLDVEETQYKNSDYDEIKSQLDSETEISGANLQLAYDLKNYGHVTLGVMAENDDYEAVDDDGVKSDGDFQLYSASLEYEVTPLNKLGVVVGAGAHWQDRENDNEEDFSYLVGLTYDLFEGTRLKASHSRKVRFPTIRDLYDTDDGKINEDLSAEISWHYEMGIEQMLPASTMLSVTGFYIDIEDYIEKNEDDVRENYEEYEFYGVEVAAENRYFDSLFLRASYTYMHTEDKSDDSDRDELQNRPEHKVTLESTYTLPWGLTAYAGAQYITDNYYYSSDGTQQDRLPSTFLVDLKLNKSAANGAIDLYVGVDNLFDEDYEQSYGFPLAGRTIYGGATWKF</sequence>
<evidence type="ECO:0000256" key="6">
    <source>
        <dbReference type="ARBA" id="ARBA00023077"/>
    </source>
</evidence>
<evidence type="ECO:0000256" key="2">
    <source>
        <dbReference type="ARBA" id="ARBA00022448"/>
    </source>
</evidence>
<evidence type="ECO:0000256" key="5">
    <source>
        <dbReference type="ARBA" id="ARBA00022729"/>
    </source>
</evidence>
<dbReference type="RefSeq" id="WP_011342162.1">
    <property type="nucleotide sequence ID" value="NC_007498.2"/>
</dbReference>
<evidence type="ECO:0000256" key="1">
    <source>
        <dbReference type="ARBA" id="ARBA00004571"/>
    </source>
</evidence>
<dbReference type="KEGG" id="pca:Pcar_2397"/>
<dbReference type="InterPro" id="IPR037066">
    <property type="entry name" value="Plug_dom_sf"/>
</dbReference>
<keyword evidence="4 10" id="KW-0812">Transmembrane</keyword>
<evidence type="ECO:0000256" key="12">
    <source>
        <dbReference type="SAM" id="SignalP"/>
    </source>
</evidence>
<evidence type="ECO:0000256" key="10">
    <source>
        <dbReference type="PROSITE-ProRule" id="PRU01360"/>
    </source>
</evidence>
<dbReference type="Gene3D" id="2.40.170.20">
    <property type="entry name" value="TonB-dependent receptor, beta-barrel domain"/>
    <property type="match status" value="1"/>
</dbReference>
<comment type="subcellular location">
    <subcellularLocation>
        <location evidence="1 10">Cell outer membrane</location>
        <topology evidence="1 10">Multi-pass membrane protein</topology>
    </subcellularLocation>
</comment>
<feature type="domain" description="TonB-dependent receptor plug" evidence="14">
    <location>
        <begin position="49"/>
        <end position="151"/>
    </location>
</feature>
<accession>Q3A1X1</accession>
<feature type="signal peptide" evidence="12">
    <location>
        <begin position="1"/>
        <end position="26"/>
    </location>
</feature>
<comment type="similarity">
    <text evidence="10 11">Belongs to the TonB-dependent receptor family.</text>
</comment>
<evidence type="ECO:0000256" key="8">
    <source>
        <dbReference type="ARBA" id="ARBA00023170"/>
    </source>
</evidence>
<name>Q3A1X1_SYNC1</name>
<dbReference type="PANTHER" id="PTHR30069">
    <property type="entry name" value="TONB-DEPENDENT OUTER MEMBRANE RECEPTOR"/>
    <property type="match status" value="1"/>
</dbReference>
<protein>
    <submittedName>
        <fullName evidence="15">Ligand-gated TonB-dependent outer membrane channel</fullName>
    </submittedName>
</protein>
<evidence type="ECO:0000259" key="13">
    <source>
        <dbReference type="Pfam" id="PF00593"/>
    </source>
</evidence>
<feature type="chain" id="PRO_5004223419" evidence="12">
    <location>
        <begin position="27"/>
        <end position="651"/>
    </location>
</feature>
<gene>
    <name evidence="15" type="ordered locus">Pcar_2397</name>
</gene>
<dbReference type="Proteomes" id="UP000002534">
    <property type="component" value="Chromosome"/>
</dbReference>
<keyword evidence="5 12" id="KW-0732">Signal</keyword>
<proteinExistence type="inferred from homology"/>
<dbReference type="Pfam" id="PF07715">
    <property type="entry name" value="Plug"/>
    <property type="match status" value="1"/>
</dbReference>
<reference evidence="15 16" key="2">
    <citation type="journal article" date="2012" name="BMC Genomics">
        <title>The genome of Pelobacter carbinolicus reveals surprising metabolic capabilities and physiological features.</title>
        <authorList>
            <person name="Aklujkar M."/>
            <person name="Haveman S.A."/>
            <person name="Didonato R.Jr."/>
            <person name="Chertkov O."/>
            <person name="Han C.S."/>
            <person name="Land M.L."/>
            <person name="Brown P."/>
            <person name="Lovley D.R."/>
        </authorList>
    </citation>
    <scope>NUCLEOTIDE SEQUENCE [LARGE SCALE GENOMIC DNA]</scope>
    <source>
        <strain evidence="16">DSM 2380 / NBRC 103641 / GraBd1</strain>
    </source>
</reference>
<dbReference type="STRING" id="338963.Pcar_2397"/>
<dbReference type="GO" id="GO:0044718">
    <property type="term" value="P:siderophore transmembrane transport"/>
    <property type="evidence" value="ECO:0007669"/>
    <property type="project" value="TreeGrafter"/>
</dbReference>
<organism evidence="15 16">
    <name type="scientific">Syntrophotalea carbinolica (strain DSM 2380 / NBRC 103641 / GraBd1)</name>
    <name type="common">Pelobacter carbinolicus</name>
    <dbReference type="NCBI Taxonomy" id="338963"/>
    <lineage>
        <taxon>Bacteria</taxon>
        <taxon>Pseudomonadati</taxon>
        <taxon>Thermodesulfobacteriota</taxon>
        <taxon>Desulfuromonadia</taxon>
        <taxon>Desulfuromonadales</taxon>
        <taxon>Syntrophotaleaceae</taxon>
        <taxon>Syntrophotalea</taxon>
    </lineage>
</organism>
<dbReference type="InterPro" id="IPR039426">
    <property type="entry name" value="TonB-dep_rcpt-like"/>
</dbReference>
<evidence type="ECO:0000256" key="9">
    <source>
        <dbReference type="ARBA" id="ARBA00023237"/>
    </source>
</evidence>
<dbReference type="Pfam" id="PF00593">
    <property type="entry name" value="TonB_dep_Rec_b-barrel"/>
    <property type="match status" value="1"/>
</dbReference>
<dbReference type="PANTHER" id="PTHR30069:SF29">
    <property type="entry name" value="HEMOGLOBIN AND HEMOGLOBIN-HAPTOGLOBIN-BINDING PROTEIN 1-RELATED"/>
    <property type="match status" value="1"/>
</dbReference>
<evidence type="ECO:0000313" key="15">
    <source>
        <dbReference type="EMBL" id="ABA89636.1"/>
    </source>
</evidence>
<keyword evidence="2 10" id="KW-0813">Transport</keyword>
<keyword evidence="9 10" id="KW-0998">Cell outer membrane</keyword>
<dbReference type="GO" id="GO:0009279">
    <property type="term" value="C:cell outer membrane"/>
    <property type="evidence" value="ECO:0007669"/>
    <property type="project" value="UniProtKB-SubCell"/>
</dbReference>
<dbReference type="HOGENOM" id="CLU_008287_18_5_7"/>
<evidence type="ECO:0000256" key="3">
    <source>
        <dbReference type="ARBA" id="ARBA00022452"/>
    </source>
</evidence>
<dbReference type="CDD" id="cd01347">
    <property type="entry name" value="ligand_gated_channel"/>
    <property type="match status" value="1"/>
</dbReference>
<dbReference type="InterPro" id="IPR036942">
    <property type="entry name" value="Beta-barrel_TonB_sf"/>
</dbReference>
<feature type="domain" description="TonB-dependent receptor-like beta-barrel" evidence="13">
    <location>
        <begin position="237"/>
        <end position="625"/>
    </location>
</feature>